<accession>A0AAV1GE95</accession>
<organism evidence="2 3">
    <name type="scientific">Xyrichtys novacula</name>
    <name type="common">Pearly razorfish</name>
    <name type="synonym">Hemipteronotus novacula</name>
    <dbReference type="NCBI Taxonomy" id="13765"/>
    <lineage>
        <taxon>Eukaryota</taxon>
        <taxon>Metazoa</taxon>
        <taxon>Chordata</taxon>
        <taxon>Craniata</taxon>
        <taxon>Vertebrata</taxon>
        <taxon>Euteleostomi</taxon>
        <taxon>Actinopterygii</taxon>
        <taxon>Neopterygii</taxon>
        <taxon>Teleostei</taxon>
        <taxon>Neoteleostei</taxon>
        <taxon>Acanthomorphata</taxon>
        <taxon>Eupercaria</taxon>
        <taxon>Labriformes</taxon>
        <taxon>Labridae</taxon>
        <taxon>Xyrichtys</taxon>
    </lineage>
</organism>
<dbReference type="InterPro" id="IPR042566">
    <property type="entry name" value="L1_C"/>
</dbReference>
<feature type="region of interest" description="Disordered" evidence="1">
    <location>
        <begin position="1"/>
        <end position="46"/>
    </location>
</feature>
<dbReference type="Proteomes" id="UP001178508">
    <property type="component" value="Chromosome 14"/>
</dbReference>
<dbReference type="Gene3D" id="3.30.250.20">
    <property type="entry name" value="L1 transposable element, C-terminal domain"/>
    <property type="match status" value="1"/>
</dbReference>
<name>A0AAV1GE95_XYRNO</name>
<dbReference type="EMBL" id="OY660877">
    <property type="protein sequence ID" value="CAJ1071389.1"/>
    <property type="molecule type" value="Genomic_DNA"/>
</dbReference>
<evidence type="ECO:0000313" key="2">
    <source>
        <dbReference type="EMBL" id="CAJ1071389.1"/>
    </source>
</evidence>
<dbReference type="InterPro" id="IPR004244">
    <property type="entry name" value="Transposase_22"/>
</dbReference>
<gene>
    <name evidence="2" type="ORF">XNOV1_A031567</name>
</gene>
<keyword evidence="3" id="KW-1185">Reference proteome</keyword>
<dbReference type="AlphaFoldDB" id="A0AAV1GE95"/>
<proteinExistence type="predicted"/>
<evidence type="ECO:0000256" key="1">
    <source>
        <dbReference type="SAM" id="MobiDB-lite"/>
    </source>
</evidence>
<dbReference type="SUPFAM" id="SSF57997">
    <property type="entry name" value="Tropomyosin"/>
    <property type="match status" value="1"/>
</dbReference>
<evidence type="ECO:0000313" key="3">
    <source>
        <dbReference type="Proteomes" id="UP001178508"/>
    </source>
</evidence>
<sequence>MSNNSKANFFKGAATRSKLASKTSPTRERTSASPTAACDSDRTPGEYDEKTVLEEIRNMSATLQMVATDVVSIKETTKELKDAVQSIHVRLGEAEQRISDVEDVNTRMEKSMEKCGKRLETLWKRLEDLENRSRRNDVRVVGLKEGKEETGKVIQYVEKIISQGLGLSGSEFEIERAHRSLAPIPDPDQPPRTILMRFLHSSARDKVLQVAKERRGIDWEDWKLSFFEDVSRELAEKRKAFTPVKRRLHALNVRHRLVYPATLIFTWKGQKKTFRDSNEAEEFVQGAE</sequence>
<dbReference type="PANTHER" id="PTHR11505">
    <property type="entry name" value="L1 TRANSPOSABLE ELEMENT-RELATED"/>
    <property type="match status" value="1"/>
</dbReference>
<dbReference type="Gene3D" id="3.30.70.1820">
    <property type="entry name" value="L1 transposable element, RRM domain"/>
    <property type="match status" value="1"/>
</dbReference>
<reference evidence="2" key="1">
    <citation type="submission" date="2023-08" db="EMBL/GenBank/DDBJ databases">
        <authorList>
            <person name="Alioto T."/>
            <person name="Alioto T."/>
            <person name="Gomez Garrido J."/>
        </authorList>
    </citation>
    <scope>NUCLEOTIDE SEQUENCE</scope>
</reference>
<protein>
    <submittedName>
        <fullName evidence="2">PREDICTED: LINE-1 type transposase domain-containing protein 1</fullName>
    </submittedName>
</protein>